<dbReference type="CDD" id="cd07989">
    <property type="entry name" value="LPLAT_AGPAT-like"/>
    <property type="match status" value="1"/>
</dbReference>
<dbReference type="GO" id="GO:0006654">
    <property type="term" value="P:phosphatidic acid biosynthetic process"/>
    <property type="evidence" value="ECO:0007669"/>
    <property type="project" value="TreeGrafter"/>
</dbReference>
<evidence type="ECO:0000313" key="4">
    <source>
        <dbReference type="EMBL" id="GIQ71045.1"/>
    </source>
</evidence>
<sequence length="198" mass="21600">MSNVTYGLGKILCRMIYYGLFRLSVHGRDHIPEQGPIILCSNHISNLDPPLVGLPLTRRVHFMAKEELFKVPVLGYLIRAVGAFPVKRGGVSKESIKTALTLLKQGKVLGIFPEGTRRSQDGAAKRGAAVLALRAHAQVVPVAIVGRYKVFSKLAIYYGEPLDLSDCKDEEGNPSPDLATEKIMQAIQALLDAHGKQS</sequence>
<evidence type="ECO:0000256" key="1">
    <source>
        <dbReference type="ARBA" id="ARBA00022679"/>
    </source>
</evidence>
<reference evidence="4" key="1">
    <citation type="submission" date="2021-04" db="EMBL/GenBank/DDBJ databases">
        <title>Draft genome sequence of Xylanibacillus composti strain K13.</title>
        <authorList>
            <person name="Uke A."/>
            <person name="Chhe C."/>
            <person name="Baramee S."/>
            <person name="Kosugi A."/>
        </authorList>
    </citation>
    <scope>NUCLEOTIDE SEQUENCE</scope>
    <source>
        <strain evidence="4">K13</strain>
    </source>
</reference>
<evidence type="ECO:0000256" key="2">
    <source>
        <dbReference type="ARBA" id="ARBA00023315"/>
    </source>
</evidence>
<comment type="caution">
    <text evidence="4">The sequence shown here is derived from an EMBL/GenBank/DDBJ whole genome shotgun (WGS) entry which is preliminary data.</text>
</comment>
<dbReference type="PANTHER" id="PTHR10434">
    <property type="entry name" value="1-ACYL-SN-GLYCEROL-3-PHOSPHATE ACYLTRANSFERASE"/>
    <property type="match status" value="1"/>
</dbReference>
<keyword evidence="5" id="KW-1185">Reference proteome</keyword>
<dbReference type="Proteomes" id="UP000677918">
    <property type="component" value="Unassembled WGS sequence"/>
</dbReference>
<gene>
    <name evidence="4" type="ORF">XYCOK13_38690</name>
</gene>
<proteinExistence type="predicted"/>
<dbReference type="Pfam" id="PF01553">
    <property type="entry name" value="Acyltransferase"/>
    <property type="match status" value="1"/>
</dbReference>
<dbReference type="SUPFAM" id="SSF69593">
    <property type="entry name" value="Glycerol-3-phosphate (1)-acyltransferase"/>
    <property type="match status" value="1"/>
</dbReference>
<dbReference type="PANTHER" id="PTHR10434:SF11">
    <property type="entry name" value="1-ACYL-SN-GLYCEROL-3-PHOSPHATE ACYLTRANSFERASE"/>
    <property type="match status" value="1"/>
</dbReference>
<dbReference type="EMBL" id="BOVK01000068">
    <property type="protein sequence ID" value="GIQ71045.1"/>
    <property type="molecule type" value="Genomic_DNA"/>
</dbReference>
<name>A0A8J4M4E3_9BACL</name>
<keyword evidence="1" id="KW-0808">Transferase</keyword>
<organism evidence="4 5">
    <name type="scientific">Xylanibacillus composti</name>
    <dbReference type="NCBI Taxonomy" id="1572762"/>
    <lineage>
        <taxon>Bacteria</taxon>
        <taxon>Bacillati</taxon>
        <taxon>Bacillota</taxon>
        <taxon>Bacilli</taxon>
        <taxon>Bacillales</taxon>
        <taxon>Paenibacillaceae</taxon>
        <taxon>Xylanibacillus</taxon>
    </lineage>
</organism>
<accession>A0A8J4M4E3</accession>
<evidence type="ECO:0000259" key="3">
    <source>
        <dbReference type="SMART" id="SM00563"/>
    </source>
</evidence>
<dbReference type="RefSeq" id="WP_213413851.1">
    <property type="nucleotide sequence ID" value="NZ_BOVK01000068.1"/>
</dbReference>
<protein>
    <submittedName>
        <fullName evidence="4">1-acyl-sn-glycerol-3-phosphate acyltransferase</fullName>
    </submittedName>
</protein>
<feature type="domain" description="Phospholipid/glycerol acyltransferase" evidence="3">
    <location>
        <begin position="37"/>
        <end position="147"/>
    </location>
</feature>
<dbReference type="AlphaFoldDB" id="A0A8J4M4E3"/>
<evidence type="ECO:0000313" key="5">
    <source>
        <dbReference type="Proteomes" id="UP000677918"/>
    </source>
</evidence>
<keyword evidence="2 4" id="KW-0012">Acyltransferase</keyword>
<dbReference type="GO" id="GO:0003841">
    <property type="term" value="F:1-acylglycerol-3-phosphate O-acyltransferase activity"/>
    <property type="evidence" value="ECO:0007669"/>
    <property type="project" value="TreeGrafter"/>
</dbReference>
<dbReference type="InterPro" id="IPR002123">
    <property type="entry name" value="Plipid/glycerol_acylTrfase"/>
</dbReference>
<dbReference type="SMART" id="SM00563">
    <property type="entry name" value="PlsC"/>
    <property type="match status" value="1"/>
</dbReference>